<dbReference type="AlphaFoldDB" id="A0AAU9IWY4"/>
<feature type="chain" id="PRO_5043650487" evidence="1">
    <location>
        <begin position="21"/>
        <end position="93"/>
    </location>
</feature>
<evidence type="ECO:0000313" key="2">
    <source>
        <dbReference type="EMBL" id="CAG9315765.1"/>
    </source>
</evidence>
<gene>
    <name evidence="2" type="ORF">BSTOLATCC_MIC14515</name>
</gene>
<name>A0AAU9IWY4_9CILI</name>
<organism evidence="2 3">
    <name type="scientific">Blepharisma stoltei</name>
    <dbReference type="NCBI Taxonomy" id="1481888"/>
    <lineage>
        <taxon>Eukaryota</taxon>
        <taxon>Sar</taxon>
        <taxon>Alveolata</taxon>
        <taxon>Ciliophora</taxon>
        <taxon>Postciliodesmatophora</taxon>
        <taxon>Heterotrichea</taxon>
        <taxon>Heterotrichida</taxon>
        <taxon>Blepharismidae</taxon>
        <taxon>Blepharisma</taxon>
    </lineage>
</organism>
<evidence type="ECO:0000313" key="3">
    <source>
        <dbReference type="Proteomes" id="UP001162131"/>
    </source>
</evidence>
<reference evidence="2" key="1">
    <citation type="submission" date="2021-09" db="EMBL/GenBank/DDBJ databases">
        <authorList>
            <consortium name="AG Swart"/>
            <person name="Singh M."/>
            <person name="Singh A."/>
            <person name="Seah K."/>
            <person name="Emmerich C."/>
        </authorList>
    </citation>
    <scope>NUCLEOTIDE SEQUENCE</scope>
    <source>
        <strain evidence="2">ATCC30299</strain>
    </source>
</reference>
<sequence length="93" mass="10422">MKKVLFCALIALAFCCKVYSDCGEGEVCDWGVCYGSPRELFEPCSREYPCGENLSCELGRCYNIPRNIYEPCESELCKFGLECDGDLKFCVSA</sequence>
<comment type="caution">
    <text evidence="2">The sequence shown here is derived from an EMBL/GenBank/DDBJ whole genome shotgun (WGS) entry which is preliminary data.</text>
</comment>
<keyword evidence="1" id="KW-0732">Signal</keyword>
<dbReference type="EMBL" id="CAJZBQ010000014">
    <property type="protein sequence ID" value="CAG9315765.1"/>
    <property type="molecule type" value="Genomic_DNA"/>
</dbReference>
<protein>
    <submittedName>
        <fullName evidence="2">Uncharacterized protein</fullName>
    </submittedName>
</protein>
<feature type="signal peptide" evidence="1">
    <location>
        <begin position="1"/>
        <end position="20"/>
    </location>
</feature>
<proteinExistence type="predicted"/>
<keyword evidence="3" id="KW-1185">Reference proteome</keyword>
<dbReference type="Proteomes" id="UP001162131">
    <property type="component" value="Unassembled WGS sequence"/>
</dbReference>
<accession>A0AAU9IWY4</accession>
<evidence type="ECO:0000256" key="1">
    <source>
        <dbReference type="SAM" id="SignalP"/>
    </source>
</evidence>